<feature type="transmembrane region" description="Helical" evidence="7">
    <location>
        <begin position="243"/>
        <end position="263"/>
    </location>
</feature>
<dbReference type="PANTHER" id="PTHR42920">
    <property type="entry name" value="OS03G0707200 PROTEIN-RELATED"/>
    <property type="match status" value="1"/>
</dbReference>
<dbReference type="EMBL" id="QMFB01000004">
    <property type="protein sequence ID" value="RAV21569.1"/>
    <property type="molecule type" value="Genomic_DNA"/>
</dbReference>
<keyword evidence="6 7" id="KW-0472">Membrane</keyword>
<dbReference type="SUPFAM" id="SSF103481">
    <property type="entry name" value="Multidrug resistance efflux transporter EmrE"/>
    <property type="match status" value="2"/>
</dbReference>
<dbReference type="Pfam" id="PF00892">
    <property type="entry name" value="EamA"/>
    <property type="match status" value="2"/>
</dbReference>
<comment type="caution">
    <text evidence="9">The sequence shown here is derived from an EMBL/GenBank/DDBJ whole genome shotgun (WGS) entry which is preliminary data.</text>
</comment>
<keyword evidence="5 7" id="KW-1133">Transmembrane helix</keyword>
<feature type="transmembrane region" description="Helical" evidence="7">
    <location>
        <begin position="65"/>
        <end position="83"/>
    </location>
</feature>
<feature type="transmembrane region" description="Helical" evidence="7">
    <location>
        <begin position="269"/>
        <end position="287"/>
    </location>
</feature>
<keyword evidence="3" id="KW-1003">Cell membrane</keyword>
<comment type="similarity">
    <text evidence="2">Belongs to the EamA transporter family.</text>
</comment>
<organism evidence="9 10">
    <name type="scientific">Paenibacillus contaminans</name>
    <dbReference type="NCBI Taxonomy" id="450362"/>
    <lineage>
        <taxon>Bacteria</taxon>
        <taxon>Bacillati</taxon>
        <taxon>Bacillota</taxon>
        <taxon>Bacilli</taxon>
        <taxon>Bacillales</taxon>
        <taxon>Paenibacillaceae</taxon>
        <taxon>Paenibacillus</taxon>
    </lineage>
</organism>
<keyword evidence="10" id="KW-1185">Reference proteome</keyword>
<proteinExistence type="inferred from homology"/>
<reference evidence="9 10" key="1">
    <citation type="journal article" date="2009" name="Int. J. Syst. Evol. Microbiol.">
        <title>Paenibacillus contaminans sp. nov., isolated from a contaminated laboratory plate.</title>
        <authorList>
            <person name="Chou J.H."/>
            <person name="Lee J.H."/>
            <person name="Lin M.C."/>
            <person name="Chang P.S."/>
            <person name="Arun A.B."/>
            <person name="Young C.C."/>
            <person name="Chen W.M."/>
        </authorList>
    </citation>
    <scope>NUCLEOTIDE SEQUENCE [LARGE SCALE GENOMIC DNA]</scope>
    <source>
        <strain evidence="9 10">CKOBP-6</strain>
    </source>
</reference>
<feature type="transmembrane region" description="Helical" evidence="7">
    <location>
        <begin position="212"/>
        <end position="231"/>
    </location>
</feature>
<feature type="transmembrane region" description="Helical" evidence="7">
    <location>
        <begin position="35"/>
        <end position="53"/>
    </location>
</feature>
<dbReference type="PANTHER" id="PTHR42920:SF5">
    <property type="entry name" value="EAMA DOMAIN-CONTAINING PROTEIN"/>
    <property type="match status" value="1"/>
</dbReference>
<dbReference type="RefSeq" id="WP_113030660.1">
    <property type="nucleotide sequence ID" value="NZ_QMFB01000004.1"/>
</dbReference>
<dbReference type="InterPro" id="IPR037185">
    <property type="entry name" value="EmrE-like"/>
</dbReference>
<feature type="transmembrane region" description="Helical" evidence="7">
    <location>
        <begin position="120"/>
        <end position="140"/>
    </location>
</feature>
<dbReference type="GO" id="GO:0005886">
    <property type="term" value="C:plasma membrane"/>
    <property type="evidence" value="ECO:0007669"/>
    <property type="project" value="UniProtKB-SubCell"/>
</dbReference>
<evidence type="ECO:0000313" key="9">
    <source>
        <dbReference type="EMBL" id="RAV21569.1"/>
    </source>
</evidence>
<evidence type="ECO:0000256" key="7">
    <source>
        <dbReference type="SAM" id="Phobius"/>
    </source>
</evidence>
<feature type="transmembrane region" description="Helical" evidence="7">
    <location>
        <begin position="177"/>
        <end position="197"/>
    </location>
</feature>
<evidence type="ECO:0000256" key="5">
    <source>
        <dbReference type="ARBA" id="ARBA00022989"/>
    </source>
</evidence>
<keyword evidence="4 7" id="KW-0812">Transmembrane</keyword>
<evidence type="ECO:0000256" key="1">
    <source>
        <dbReference type="ARBA" id="ARBA00004651"/>
    </source>
</evidence>
<evidence type="ECO:0000256" key="4">
    <source>
        <dbReference type="ARBA" id="ARBA00022692"/>
    </source>
</evidence>
<gene>
    <name evidence="9" type="ORF">DQG23_09915</name>
</gene>
<dbReference type="OrthoDB" id="9804865at2"/>
<evidence type="ECO:0000256" key="3">
    <source>
        <dbReference type="ARBA" id="ARBA00022475"/>
    </source>
</evidence>
<feature type="domain" description="EamA" evidence="8">
    <location>
        <begin position="142"/>
        <end position="286"/>
    </location>
</feature>
<sequence length="309" mass="33640">MLGYIAVICAVIIWGLSYIVMKTAAADYPQVLFQFWRYAAVTAICVVCFYPSVKRIPALLWKKGLLRLGLANFTLSLFSIYAVQHTTPTRVVVINSLIIGVVPLLRRIHYNCRPNVREKWAVGISLAAFALMLSPGDFTLRLGDGLALAGMLGYAYSIVIMDRLLTAERSTVIQVSFLGVAGSAVYFTMAAIGYALFSPEWSSSELLPSQPGTLAGIAYMVVFVSFAANLLQSLGQRKLPPVTVSILFCMEPAFTALLDYTLLGNRPSAAVILCGLLLVGATSIVSVRKREKGLINISERGDGNRQQDM</sequence>
<evidence type="ECO:0000256" key="6">
    <source>
        <dbReference type="ARBA" id="ARBA00023136"/>
    </source>
</evidence>
<evidence type="ECO:0000313" key="10">
    <source>
        <dbReference type="Proteomes" id="UP000250369"/>
    </source>
</evidence>
<accession>A0A329MNU7</accession>
<evidence type="ECO:0000259" key="8">
    <source>
        <dbReference type="Pfam" id="PF00892"/>
    </source>
</evidence>
<feature type="transmembrane region" description="Helical" evidence="7">
    <location>
        <begin position="89"/>
        <end position="108"/>
    </location>
</feature>
<comment type="subcellular location">
    <subcellularLocation>
        <location evidence="1">Cell membrane</location>
        <topology evidence="1">Multi-pass membrane protein</topology>
    </subcellularLocation>
</comment>
<dbReference type="AlphaFoldDB" id="A0A329MNU7"/>
<dbReference type="InterPro" id="IPR051258">
    <property type="entry name" value="Diverse_Substrate_Transporter"/>
</dbReference>
<feature type="transmembrane region" description="Helical" evidence="7">
    <location>
        <begin position="146"/>
        <end position="165"/>
    </location>
</feature>
<feature type="domain" description="EamA" evidence="8">
    <location>
        <begin position="2"/>
        <end position="133"/>
    </location>
</feature>
<evidence type="ECO:0000256" key="2">
    <source>
        <dbReference type="ARBA" id="ARBA00007362"/>
    </source>
</evidence>
<name>A0A329MNU7_9BACL</name>
<protein>
    <recommendedName>
        <fullName evidence="8">EamA domain-containing protein</fullName>
    </recommendedName>
</protein>
<dbReference type="InterPro" id="IPR000620">
    <property type="entry name" value="EamA_dom"/>
</dbReference>
<dbReference type="Proteomes" id="UP000250369">
    <property type="component" value="Unassembled WGS sequence"/>
</dbReference>